<dbReference type="AlphaFoldDB" id="A0AA87ZC54"/>
<dbReference type="GO" id="GO:0006952">
    <property type="term" value="P:defense response"/>
    <property type="evidence" value="ECO:0007669"/>
    <property type="project" value="InterPro"/>
</dbReference>
<comment type="caution">
    <text evidence="2">The sequence shown here is derived from an EMBL/GenBank/DDBJ whole genome shotgun (WGS) entry which is preliminary data.</text>
</comment>
<feature type="compositionally biased region" description="Low complexity" evidence="1">
    <location>
        <begin position="15"/>
        <end position="36"/>
    </location>
</feature>
<evidence type="ECO:0000313" key="2">
    <source>
        <dbReference type="EMBL" id="GMN33528.1"/>
    </source>
</evidence>
<dbReference type="PANTHER" id="PTHR35322">
    <property type="entry name" value="PROTEIN CPR-5"/>
    <property type="match status" value="1"/>
</dbReference>
<dbReference type="Proteomes" id="UP001187192">
    <property type="component" value="Unassembled WGS sequence"/>
</dbReference>
<feature type="compositionally biased region" description="Low complexity" evidence="1">
    <location>
        <begin position="103"/>
        <end position="118"/>
    </location>
</feature>
<accession>A0AA87ZC54</accession>
<gene>
    <name evidence="2" type="ORF">TIFTF001_004218</name>
</gene>
<organism evidence="2 3">
    <name type="scientific">Ficus carica</name>
    <name type="common">Common fig</name>
    <dbReference type="NCBI Taxonomy" id="3494"/>
    <lineage>
        <taxon>Eukaryota</taxon>
        <taxon>Viridiplantae</taxon>
        <taxon>Streptophyta</taxon>
        <taxon>Embryophyta</taxon>
        <taxon>Tracheophyta</taxon>
        <taxon>Spermatophyta</taxon>
        <taxon>Magnoliopsida</taxon>
        <taxon>eudicotyledons</taxon>
        <taxon>Gunneridae</taxon>
        <taxon>Pentapetalae</taxon>
        <taxon>rosids</taxon>
        <taxon>fabids</taxon>
        <taxon>Rosales</taxon>
        <taxon>Moraceae</taxon>
        <taxon>Ficeae</taxon>
        <taxon>Ficus</taxon>
    </lineage>
</organism>
<proteinExistence type="predicted"/>
<protein>
    <submittedName>
        <fullName evidence="2">Uncharacterized protein</fullName>
    </submittedName>
</protein>
<feature type="compositionally biased region" description="Basic residues" evidence="1">
    <location>
        <begin position="121"/>
        <end position="135"/>
    </location>
</feature>
<dbReference type="InterPro" id="IPR044708">
    <property type="entry name" value="CPR5"/>
</dbReference>
<dbReference type="GO" id="GO:0010090">
    <property type="term" value="P:trichome morphogenesis"/>
    <property type="evidence" value="ECO:0007669"/>
    <property type="project" value="InterPro"/>
</dbReference>
<dbReference type="PANTHER" id="PTHR35322:SF2">
    <property type="entry name" value="PROTEIN CPR-5"/>
    <property type="match status" value="1"/>
</dbReference>
<name>A0AA87ZC54_FICCA</name>
<reference evidence="2" key="1">
    <citation type="submission" date="2023-07" db="EMBL/GenBank/DDBJ databases">
        <title>draft genome sequence of fig (Ficus carica).</title>
        <authorList>
            <person name="Takahashi T."/>
            <person name="Nishimura K."/>
        </authorList>
    </citation>
    <scope>NUCLEOTIDE SEQUENCE</scope>
</reference>
<sequence>MPHFPTSCGLPGPSPSMDAPPSSSSSSSSQSPEAPSLHLQSGACVPTEDPNNATPIAAASISDFSDPTVTNPPPFAGPTEEIPLETPVKKSENKAKKRAMKETSATASSSSSCSSSPSLGLHRRSTRVASKRRSPRVVFGPARRNAVADSISFRLGMSIAAFVAQILEKKDALAEGMSADHLALICASAVRESLANDFGDAFDSFVRNFEKSFRSTFRTLKLIQESSINKGKSHLHQLNAEQSTSGMAHDPGDCVFGGNTSSSGIEVCHSEELIYTNATEDLLSRSAAVEHKELTDSIGMELALHGQTNELSLVSRSPFESVNNRSTLSTMEKSMIEQTRSNDLKTLELSLTMKKLKLKETQLALNFESNDLERSKLAMGVSMASFKAEKFKTQLQDVRHAELLKRCIDCLVAGLFVMAASLFYGIQVMVDLESNVFNQFRDRDTQLSLLCRGQKVVRFLNDSCSCLFTLPAVVIFETDNADYIYSFVFGIVLRSRREDLRGYMGREWIPLARILGDSLPASFRLQHLHIDIVLYTTRSTNCISWNETQHKSSILDPQGHVLRNSALLPAIALWSSSFRGPWQMERSFSVATLQLSVCFGGLN</sequence>
<feature type="region of interest" description="Disordered" evidence="1">
    <location>
        <begin position="1"/>
        <end position="135"/>
    </location>
</feature>
<keyword evidence="3" id="KW-1185">Reference proteome</keyword>
<evidence type="ECO:0000313" key="3">
    <source>
        <dbReference type="Proteomes" id="UP001187192"/>
    </source>
</evidence>
<dbReference type="GO" id="GO:0010150">
    <property type="term" value="P:leaf senescence"/>
    <property type="evidence" value="ECO:0007669"/>
    <property type="project" value="InterPro"/>
</dbReference>
<dbReference type="EMBL" id="BTGU01000004">
    <property type="protein sequence ID" value="GMN33528.1"/>
    <property type="molecule type" value="Genomic_DNA"/>
</dbReference>
<evidence type="ECO:0000256" key="1">
    <source>
        <dbReference type="SAM" id="MobiDB-lite"/>
    </source>
</evidence>